<comment type="caution">
    <text evidence="7">The sequence shown here is derived from an EMBL/GenBank/DDBJ whole genome shotgun (WGS) entry which is preliminary data.</text>
</comment>
<dbReference type="SMART" id="SM00165">
    <property type="entry name" value="UBA"/>
    <property type="match status" value="1"/>
</dbReference>
<dbReference type="Gene3D" id="1.10.8.10">
    <property type="entry name" value="DNA helicase RuvA subunit, C-terminal domain"/>
    <property type="match status" value="1"/>
</dbReference>
<keyword evidence="4 5" id="KW-0472">Membrane</keyword>
<dbReference type="Gene3D" id="1.20.1540.10">
    <property type="entry name" value="Rhomboid-like"/>
    <property type="match status" value="1"/>
</dbReference>
<accession>A0ABR4N3G6</accession>
<feature type="transmembrane region" description="Helical" evidence="5">
    <location>
        <begin position="155"/>
        <end position="186"/>
    </location>
</feature>
<dbReference type="InterPro" id="IPR015940">
    <property type="entry name" value="UBA"/>
</dbReference>
<dbReference type="InterPro" id="IPR022764">
    <property type="entry name" value="Peptidase_S54_rhomboid_dom"/>
</dbReference>
<dbReference type="PROSITE" id="PS50030">
    <property type="entry name" value="UBA"/>
    <property type="match status" value="1"/>
</dbReference>
<dbReference type="InterPro" id="IPR009060">
    <property type="entry name" value="UBA-like_sf"/>
</dbReference>
<dbReference type="PANTHER" id="PTHR43066">
    <property type="entry name" value="RHOMBOID-RELATED PROTEIN"/>
    <property type="match status" value="1"/>
</dbReference>
<feature type="transmembrane region" description="Helical" evidence="5">
    <location>
        <begin position="15"/>
        <end position="36"/>
    </location>
</feature>
<evidence type="ECO:0000256" key="5">
    <source>
        <dbReference type="SAM" id="Phobius"/>
    </source>
</evidence>
<dbReference type="SUPFAM" id="SSF144091">
    <property type="entry name" value="Rhomboid-like"/>
    <property type="match status" value="1"/>
</dbReference>
<proteinExistence type="predicted"/>
<dbReference type="Pfam" id="PF00627">
    <property type="entry name" value="UBA"/>
    <property type="match status" value="1"/>
</dbReference>
<feature type="transmembrane region" description="Helical" evidence="5">
    <location>
        <begin position="88"/>
        <end position="108"/>
    </location>
</feature>
<evidence type="ECO:0000256" key="3">
    <source>
        <dbReference type="ARBA" id="ARBA00022989"/>
    </source>
</evidence>
<reference evidence="7 8" key="1">
    <citation type="submission" date="2023-09" db="EMBL/GenBank/DDBJ databases">
        <title>Pangenome analysis of Batrachochytrium dendrobatidis and related Chytrids.</title>
        <authorList>
            <person name="Yacoub M.N."/>
            <person name="Stajich J.E."/>
            <person name="James T.Y."/>
        </authorList>
    </citation>
    <scope>NUCLEOTIDE SEQUENCE [LARGE SCALE GENOMIC DNA]</scope>
    <source>
        <strain evidence="7 8">JEL0888</strain>
    </source>
</reference>
<sequence>MLAAGPVAHTPVCKALSIAVVVNSLLASITNTRALVHLQVFPHIAAQRQFWRLFTSHFAFTSSAEILFGTLLIYQFRILERHWGTSKFAAFFAVSSAAGTVVDVALLVALRSMGIVRVAPGPYAFIAAAVLVYGAQVPDTYHFKVLGVKFGDKTFVYALAFQLAIAAFPGSTVAWIGGILAGLAYMHNLGGVKAWRFPAVLQSLASAMLRPLLDVDPAPDSRLSAATPEGRRQALRQRTAQRQAQVASMMADITPAVGAAAAAAAAATGPGVAPRNADGSPAAAMPAEAVVPDSDSLEIMVGMGFDRQLATDALVRRRNDVSLAVADLLEAR</sequence>
<dbReference type="EMBL" id="JADGIZ020000038">
    <property type="protein sequence ID" value="KAL2914047.1"/>
    <property type="molecule type" value="Genomic_DNA"/>
</dbReference>
<dbReference type="PANTHER" id="PTHR43066:SF21">
    <property type="entry name" value="UBIQUITIN-ASSOCIATED DOMAIN-CONTAINING PROTEIN 2"/>
    <property type="match status" value="1"/>
</dbReference>
<keyword evidence="8" id="KW-1185">Reference proteome</keyword>
<dbReference type="Pfam" id="PF01694">
    <property type="entry name" value="Rhomboid"/>
    <property type="match status" value="1"/>
</dbReference>
<protein>
    <recommendedName>
        <fullName evidence="6">UBA domain-containing protein</fullName>
    </recommendedName>
</protein>
<evidence type="ECO:0000259" key="6">
    <source>
        <dbReference type="PROSITE" id="PS50030"/>
    </source>
</evidence>
<dbReference type="CDD" id="cd14270">
    <property type="entry name" value="UBA"/>
    <property type="match status" value="1"/>
</dbReference>
<feature type="domain" description="UBA" evidence="6">
    <location>
        <begin position="291"/>
        <end position="331"/>
    </location>
</feature>
<dbReference type="InterPro" id="IPR035952">
    <property type="entry name" value="Rhomboid-like_sf"/>
</dbReference>
<evidence type="ECO:0000256" key="2">
    <source>
        <dbReference type="ARBA" id="ARBA00022692"/>
    </source>
</evidence>
<gene>
    <name evidence="7" type="ORF">HK105_206492</name>
</gene>
<evidence type="ECO:0000313" key="8">
    <source>
        <dbReference type="Proteomes" id="UP001527925"/>
    </source>
</evidence>
<evidence type="ECO:0000256" key="4">
    <source>
        <dbReference type="ARBA" id="ARBA00023136"/>
    </source>
</evidence>
<keyword evidence="2 5" id="KW-0812">Transmembrane</keyword>
<dbReference type="Proteomes" id="UP001527925">
    <property type="component" value="Unassembled WGS sequence"/>
</dbReference>
<evidence type="ECO:0000313" key="7">
    <source>
        <dbReference type="EMBL" id="KAL2914047.1"/>
    </source>
</evidence>
<dbReference type="SUPFAM" id="SSF46934">
    <property type="entry name" value="UBA-like"/>
    <property type="match status" value="1"/>
</dbReference>
<evidence type="ECO:0000256" key="1">
    <source>
        <dbReference type="ARBA" id="ARBA00004141"/>
    </source>
</evidence>
<comment type="subcellular location">
    <subcellularLocation>
        <location evidence="1">Membrane</location>
        <topology evidence="1">Multi-pass membrane protein</topology>
    </subcellularLocation>
</comment>
<name>A0ABR4N3G6_9FUNG</name>
<feature type="transmembrane region" description="Helical" evidence="5">
    <location>
        <begin position="115"/>
        <end position="135"/>
    </location>
</feature>
<keyword evidence="3 5" id="KW-1133">Transmembrane helix</keyword>
<feature type="transmembrane region" description="Helical" evidence="5">
    <location>
        <begin position="57"/>
        <end position="76"/>
    </location>
</feature>
<organism evidence="7 8">
    <name type="scientific">Polyrhizophydium stewartii</name>
    <dbReference type="NCBI Taxonomy" id="2732419"/>
    <lineage>
        <taxon>Eukaryota</taxon>
        <taxon>Fungi</taxon>
        <taxon>Fungi incertae sedis</taxon>
        <taxon>Chytridiomycota</taxon>
        <taxon>Chytridiomycota incertae sedis</taxon>
        <taxon>Chytridiomycetes</taxon>
        <taxon>Rhizophydiales</taxon>
        <taxon>Rhizophydiales incertae sedis</taxon>
        <taxon>Polyrhizophydium</taxon>
    </lineage>
</organism>